<dbReference type="Pfam" id="PF00172">
    <property type="entry name" value="Zn_clus"/>
    <property type="match status" value="1"/>
</dbReference>
<feature type="compositionally biased region" description="Basic and acidic residues" evidence="1">
    <location>
        <begin position="217"/>
        <end position="227"/>
    </location>
</feature>
<name>A0A5C3QND7_9AGAR</name>
<feature type="domain" description="Zn(2)-C6 fungal-type" evidence="2">
    <location>
        <begin position="184"/>
        <end position="214"/>
    </location>
</feature>
<dbReference type="GO" id="GO:0000981">
    <property type="term" value="F:DNA-binding transcription factor activity, RNA polymerase II-specific"/>
    <property type="evidence" value="ECO:0007669"/>
    <property type="project" value="InterPro"/>
</dbReference>
<reference evidence="3 4" key="1">
    <citation type="journal article" date="2019" name="Nat. Ecol. Evol.">
        <title>Megaphylogeny resolves global patterns of mushroom evolution.</title>
        <authorList>
            <person name="Varga T."/>
            <person name="Krizsan K."/>
            <person name="Foldi C."/>
            <person name="Dima B."/>
            <person name="Sanchez-Garcia M."/>
            <person name="Sanchez-Ramirez S."/>
            <person name="Szollosi G.J."/>
            <person name="Szarkandi J.G."/>
            <person name="Papp V."/>
            <person name="Albert L."/>
            <person name="Andreopoulos W."/>
            <person name="Angelini C."/>
            <person name="Antonin V."/>
            <person name="Barry K.W."/>
            <person name="Bougher N.L."/>
            <person name="Buchanan P."/>
            <person name="Buyck B."/>
            <person name="Bense V."/>
            <person name="Catcheside P."/>
            <person name="Chovatia M."/>
            <person name="Cooper J."/>
            <person name="Damon W."/>
            <person name="Desjardin D."/>
            <person name="Finy P."/>
            <person name="Geml J."/>
            <person name="Haridas S."/>
            <person name="Hughes K."/>
            <person name="Justo A."/>
            <person name="Karasinski D."/>
            <person name="Kautmanova I."/>
            <person name="Kiss B."/>
            <person name="Kocsube S."/>
            <person name="Kotiranta H."/>
            <person name="LaButti K.M."/>
            <person name="Lechner B.E."/>
            <person name="Liimatainen K."/>
            <person name="Lipzen A."/>
            <person name="Lukacs Z."/>
            <person name="Mihaltcheva S."/>
            <person name="Morgado L.N."/>
            <person name="Niskanen T."/>
            <person name="Noordeloos M.E."/>
            <person name="Ohm R.A."/>
            <person name="Ortiz-Santana B."/>
            <person name="Ovrebo C."/>
            <person name="Racz N."/>
            <person name="Riley R."/>
            <person name="Savchenko A."/>
            <person name="Shiryaev A."/>
            <person name="Soop K."/>
            <person name="Spirin V."/>
            <person name="Szebenyi C."/>
            <person name="Tomsovsky M."/>
            <person name="Tulloss R.E."/>
            <person name="Uehling J."/>
            <person name="Grigoriev I.V."/>
            <person name="Vagvolgyi C."/>
            <person name="Papp T."/>
            <person name="Martin F.M."/>
            <person name="Miettinen O."/>
            <person name="Hibbett D.S."/>
            <person name="Nagy L.G."/>
        </authorList>
    </citation>
    <scope>NUCLEOTIDE SEQUENCE [LARGE SCALE GENOMIC DNA]</scope>
    <source>
        <strain evidence="3 4">CBS 309.79</strain>
    </source>
</reference>
<dbReference type="PROSITE" id="PS50048">
    <property type="entry name" value="ZN2_CY6_FUNGAL_2"/>
    <property type="match status" value="1"/>
</dbReference>
<organism evidence="3 4">
    <name type="scientific">Pterulicium gracile</name>
    <dbReference type="NCBI Taxonomy" id="1884261"/>
    <lineage>
        <taxon>Eukaryota</taxon>
        <taxon>Fungi</taxon>
        <taxon>Dikarya</taxon>
        <taxon>Basidiomycota</taxon>
        <taxon>Agaricomycotina</taxon>
        <taxon>Agaricomycetes</taxon>
        <taxon>Agaricomycetidae</taxon>
        <taxon>Agaricales</taxon>
        <taxon>Pleurotineae</taxon>
        <taxon>Pterulaceae</taxon>
        <taxon>Pterulicium</taxon>
    </lineage>
</organism>
<gene>
    <name evidence="3" type="ORF">BDV98DRAFT_386371</name>
</gene>
<dbReference type="PROSITE" id="PS00463">
    <property type="entry name" value="ZN2_CY6_FUNGAL_1"/>
    <property type="match status" value="1"/>
</dbReference>
<dbReference type="STRING" id="1884261.A0A5C3QND7"/>
<proteinExistence type="predicted"/>
<dbReference type="Proteomes" id="UP000305067">
    <property type="component" value="Unassembled WGS sequence"/>
</dbReference>
<dbReference type="SMART" id="SM00066">
    <property type="entry name" value="GAL4"/>
    <property type="match status" value="1"/>
</dbReference>
<dbReference type="EMBL" id="ML178820">
    <property type="protein sequence ID" value="TFL03495.1"/>
    <property type="molecule type" value="Genomic_DNA"/>
</dbReference>
<feature type="region of interest" description="Disordered" evidence="1">
    <location>
        <begin position="137"/>
        <end position="175"/>
    </location>
</feature>
<evidence type="ECO:0000256" key="1">
    <source>
        <dbReference type="SAM" id="MobiDB-lite"/>
    </source>
</evidence>
<dbReference type="CDD" id="cd00067">
    <property type="entry name" value="GAL4"/>
    <property type="match status" value="1"/>
</dbReference>
<feature type="region of interest" description="Disordered" evidence="1">
    <location>
        <begin position="63"/>
        <end position="89"/>
    </location>
</feature>
<feature type="compositionally biased region" description="Polar residues" evidence="1">
    <location>
        <begin position="138"/>
        <end position="170"/>
    </location>
</feature>
<sequence length="269" mass="29685">MTASTNELSSHSYGHGLPAGFYGTNLRTNEGRGVYFPHSTTPSLHSSGLFLDTQLDYKRFTGPEIRSPYTTRPSPQDLHSVSSPISPDRPFYSNSRYSLSKQFTESSPIVQNQSSYPDPRDCEHPCYQAASALHPTHDSMSGTLASPTITSVKASSTSHSDRATPNSPTWPSVIPKESSNTVIACRQCRGRKIKCDSTRPICNGCLKRDYVCEYDPAPKRRGPDKCPGKRQRTRKRDLPDGDDASGPPVKKRRAPVISELRRSATTHSN</sequence>
<keyword evidence="4" id="KW-1185">Reference proteome</keyword>
<feature type="compositionally biased region" description="Polar residues" evidence="1">
    <location>
        <begin position="68"/>
        <end position="85"/>
    </location>
</feature>
<feature type="region of interest" description="Disordered" evidence="1">
    <location>
        <begin position="217"/>
        <end position="269"/>
    </location>
</feature>
<dbReference type="SUPFAM" id="SSF57701">
    <property type="entry name" value="Zn2/Cys6 DNA-binding domain"/>
    <property type="match status" value="1"/>
</dbReference>
<evidence type="ECO:0000313" key="4">
    <source>
        <dbReference type="Proteomes" id="UP000305067"/>
    </source>
</evidence>
<dbReference type="InterPro" id="IPR036864">
    <property type="entry name" value="Zn2-C6_fun-type_DNA-bd_sf"/>
</dbReference>
<dbReference type="Gene3D" id="4.10.240.10">
    <property type="entry name" value="Zn(2)-C6 fungal-type DNA-binding domain"/>
    <property type="match status" value="1"/>
</dbReference>
<dbReference type="GO" id="GO:0008270">
    <property type="term" value="F:zinc ion binding"/>
    <property type="evidence" value="ECO:0007669"/>
    <property type="project" value="InterPro"/>
</dbReference>
<protein>
    <recommendedName>
        <fullName evidence="2">Zn(2)-C6 fungal-type domain-containing protein</fullName>
    </recommendedName>
</protein>
<evidence type="ECO:0000259" key="2">
    <source>
        <dbReference type="PROSITE" id="PS50048"/>
    </source>
</evidence>
<dbReference type="OrthoDB" id="2123952at2759"/>
<evidence type="ECO:0000313" key="3">
    <source>
        <dbReference type="EMBL" id="TFL03495.1"/>
    </source>
</evidence>
<dbReference type="InterPro" id="IPR001138">
    <property type="entry name" value="Zn2Cys6_DnaBD"/>
</dbReference>
<accession>A0A5C3QND7</accession>
<dbReference type="AlphaFoldDB" id="A0A5C3QND7"/>